<keyword evidence="1" id="KW-0378">Hydrolase</keyword>
<dbReference type="PANTHER" id="PTHR43540:SF1">
    <property type="entry name" value="ISOCHORISMATASE HYDROLASE"/>
    <property type="match status" value="1"/>
</dbReference>
<dbReference type="Proteomes" id="UP000095143">
    <property type="component" value="Unassembled WGS sequence"/>
</dbReference>
<dbReference type="EMBL" id="MDEN01000063">
    <property type="protein sequence ID" value="OCX19754.1"/>
    <property type="molecule type" value="Genomic_DNA"/>
</dbReference>
<proteinExistence type="predicted"/>
<dbReference type="SUPFAM" id="SSF52499">
    <property type="entry name" value="Isochorismatase-like hydrolases"/>
    <property type="match status" value="1"/>
</dbReference>
<accession>A0A1C2DYC1</accession>
<name>A0A1C2DYC1_9PSED</name>
<gene>
    <name evidence="3" type="ORF">BBI10_14685</name>
</gene>
<reference evidence="3 4" key="1">
    <citation type="submission" date="2016-08" db="EMBL/GenBank/DDBJ databases">
        <title>Whole genome sequence of Pseudomonas graminis strain UASWS1507, a potential biological control agent for agriculture.</title>
        <authorList>
            <person name="Crovadore J."/>
            <person name="Calmin G."/>
            <person name="Chablais R."/>
            <person name="Cochard B."/>
            <person name="Lefort F."/>
        </authorList>
    </citation>
    <scope>NUCLEOTIDE SEQUENCE [LARGE SCALE GENOMIC DNA]</scope>
    <source>
        <strain evidence="3 4">UASWS1507</strain>
    </source>
</reference>
<evidence type="ECO:0000259" key="2">
    <source>
        <dbReference type="Pfam" id="PF00857"/>
    </source>
</evidence>
<dbReference type="PANTHER" id="PTHR43540">
    <property type="entry name" value="PEROXYUREIDOACRYLATE/UREIDOACRYLATE AMIDOHYDROLASE-RELATED"/>
    <property type="match status" value="1"/>
</dbReference>
<evidence type="ECO:0000256" key="1">
    <source>
        <dbReference type="ARBA" id="ARBA00022801"/>
    </source>
</evidence>
<protein>
    <submittedName>
        <fullName evidence="3">Isochorismatase</fullName>
    </submittedName>
</protein>
<dbReference type="AlphaFoldDB" id="A0A1C2DYC1"/>
<dbReference type="GO" id="GO:0016787">
    <property type="term" value="F:hydrolase activity"/>
    <property type="evidence" value="ECO:0007669"/>
    <property type="project" value="UniProtKB-KW"/>
</dbReference>
<dbReference type="InterPro" id="IPR036380">
    <property type="entry name" value="Isochorismatase-like_sf"/>
</dbReference>
<dbReference type="InterPro" id="IPR000868">
    <property type="entry name" value="Isochorismatase-like_dom"/>
</dbReference>
<evidence type="ECO:0000313" key="3">
    <source>
        <dbReference type="EMBL" id="OCX19754.1"/>
    </source>
</evidence>
<dbReference type="Gene3D" id="3.40.50.850">
    <property type="entry name" value="Isochorismatase-like"/>
    <property type="match status" value="1"/>
</dbReference>
<dbReference type="Pfam" id="PF00857">
    <property type="entry name" value="Isochorismatase"/>
    <property type="match status" value="1"/>
</dbReference>
<dbReference type="OrthoDB" id="5360912at2"/>
<comment type="caution">
    <text evidence="3">The sequence shown here is derived from an EMBL/GenBank/DDBJ whole genome shotgun (WGS) entry which is preliminary data.</text>
</comment>
<feature type="domain" description="Isochorismatase-like" evidence="2">
    <location>
        <begin position="7"/>
        <end position="179"/>
    </location>
</feature>
<organism evidence="3 4">
    <name type="scientific">Pseudomonas graminis</name>
    <dbReference type="NCBI Taxonomy" id="158627"/>
    <lineage>
        <taxon>Bacteria</taxon>
        <taxon>Pseudomonadati</taxon>
        <taxon>Pseudomonadota</taxon>
        <taxon>Gammaproteobacteria</taxon>
        <taxon>Pseudomonadales</taxon>
        <taxon>Pseudomonadaceae</taxon>
        <taxon>Pseudomonas</taxon>
    </lineage>
</organism>
<evidence type="ECO:0000313" key="4">
    <source>
        <dbReference type="Proteomes" id="UP000095143"/>
    </source>
</evidence>
<sequence>MHIQPKAALVLIDMQQGINHPKLGQRNNPDAEQRMLELLSAWRESGRTAIHVRHFSRSPDSVFWPQQSGVEFQPAFVPWDDEGELHKQVPDAFCHSALEGWLRADGINQVVIVGVVTNNSVESTARTGGNLGFEVIVPHDACFTFDGVDFFGQSRSAEDIHAMSLANLHGEYAQVMATEAVLRALS</sequence>
<dbReference type="InterPro" id="IPR050272">
    <property type="entry name" value="Isochorismatase-like_hydrls"/>
</dbReference>
<dbReference type="RefSeq" id="WP_065989698.1">
    <property type="nucleotide sequence ID" value="NZ_MDEN01000063.1"/>
</dbReference>
<dbReference type="CDD" id="cd01014">
    <property type="entry name" value="nicotinamidase_related"/>
    <property type="match status" value="1"/>
</dbReference>